<feature type="domain" description="HTH tetR-type" evidence="3">
    <location>
        <begin position="11"/>
        <end position="71"/>
    </location>
</feature>
<proteinExistence type="predicted"/>
<dbReference type="InterPro" id="IPR036271">
    <property type="entry name" value="Tet_transcr_reg_TetR-rel_C_sf"/>
</dbReference>
<dbReference type="Proteomes" id="UP000296201">
    <property type="component" value="Chromosome"/>
</dbReference>
<dbReference type="InterPro" id="IPR050109">
    <property type="entry name" value="HTH-type_TetR-like_transc_reg"/>
</dbReference>
<dbReference type="Gene3D" id="1.10.357.10">
    <property type="entry name" value="Tetracycline Repressor, domain 2"/>
    <property type="match status" value="1"/>
</dbReference>
<dbReference type="EMBL" id="CP032096">
    <property type="protein sequence ID" value="QBZ83733.1"/>
    <property type="molecule type" value="Genomic_DNA"/>
</dbReference>
<name>A0A4P7P0V8_9GAMM</name>
<dbReference type="AlphaFoldDB" id="A0A4P7P0V8"/>
<feature type="DNA-binding region" description="H-T-H motif" evidence="2">
    <location>
        <begin position="34"/>
        <end position="53"/>
    </location>
</feature>
<evidence type="ECO:0000313" key="5">
    <source>
        <dbReference type="Proteomes" id="UP000296201"/>
    </source>
</evidence>
<dbReference type="OrthoDB" id="5816932at2"/>
<accession>A0A4P7P0V8</accession>
<dbReference type="InterPro" id="IPR032551">
    <property type="entry name" value="BscR_C"/>
</dbReference>
<dbReference type="PRINTS" id="PR00455">
    <property type="entry name" value="HTHTETR"/>
</dbReference>
<evidence type="ECO:0000256" key="2">
    <source>
        <dbReference type="PROSITE-ProRule" id="PRU00335"/>
    </source>
</evidence>
<dbReference type="PROSITE" id="PS01081">
    <property type="entry name" value="HTH_TETR_1"/>
    <property type="match status" value="1"/>
</dbReference>
<dbReference type="GO" id="GO:0003677">
    <property type="term" value="F:DNA binding"/>
    <property type="evidence" value="ECO:0007669"/>
    <property type="project" value="UniProtKB-UniRule"/>
</dbReference>
<dbReference type="RefSeq" id="WP_135796329.1">
    <property type="nucleotide sequence ID" value="NZ_CP032096.1"/>
</dbReference>
<gene>
    <name evidence="4" type="primary">bm3R1</name>
    <name evidence="4" type="ORF">GHNINEIG_01794</name>
</gene>
<evidence type="ECO:0000259" key="3">
    <source>
        <dbReference type="PROSITE" id="PS50977"/>
    </source>
</evidence>
<dbReference type="Pfam" id="PF00440">
    <property type="entry name" value="TetR_N"/>
    <property type="match status" value="1"/>
</dbReference>
<keyword evidence="1 2" id="KW-0238">DNA-binding</keyword>
<dbReference type="SUPFAM" id="SSF46689">
    <property type="entry name" value="Homeodomain-like"/>
    <property type="match status" value="1"/>
</dbReference>
<reference evidence="4 5" key="1">
    <citation type="submission" date="2018-08" db="EMBL/GenBank/DDBJ databases">
        <title>Horizontal acquisition of hydrogen conversion ability and other habitat adaptations in Hydrogenovibrio crunogenus strains.</title>
        <authorList>
            <person name="Gonnella G."/>
            <person name="Adam N."/>
            <person name="Perner M."/>
        </authorList>
    </citation>
    <scope>NUCLEOTIDE SEQUENCE [LARGE SCALE GENOMIC DNA]</scope>
    <source>
        <strain evidence="4 5">SP-41</strain>
    </source>
</reference>
<evidence type="ECO:0000313" key="4">
    <source>
        <dbReference type="EMBL" id="QBZ83733.1"/>
    </source>
</evidence>
<dbReference type="Pfam" id="PF16295">
    <property type="entry name" value="TetR_C_10"/>
    <property type="match status" value="1"/>
</dbReference>
<dbReference type="SUPFAM" id="SSF48498">
    <property type="entry name" value="Tetracyclin repressor-like, C-terminal domain"/>
    <property type="match status" value="1"/>
</dbReference>
<dbReference type="InterPro" id="IPR001647">
    <property type="entry name" value="HTH_TetR"/>
</dbReference>
<dbReference type="InterPro" id="IPR023772">
    <property type="entry name" value="DNA-bd_HTH_TetR-type_CS"/>
</dbReference>
<sequence length="197" mass="22372">MANFFEEADISASKKRILDSALVLFVEKGFFNTSIPDLVAHSGVSTGSIYHAFKDKEHLAMTLMDLLLAKIEADQASLLATYSDCWQRYYHLAKWLFEMTEQFPHVMQFILYARHREFMPSIQPLCSSKPFMTLRGVLEEGQQSGQIRAMDLMVASSIAYGSILRLIQLHLDGLAPESLNEHLDELTRAAWRAIKAD</sequence>
<dbReference type="PROSITE" id="PS50977">
    <property type="entry name" value="HTH_TETR_2"/>
    <property type="match status" value="1"/>
</dbReference>
<dbReference type="InterPro" id="IPR009057">
    <property type="entry name" value="Homeodomain-like_sf"/>
</dbReference>
<organism evidence="4 5">
    <name type="scientific">Hydrogenovibrio crunogenus</name>
    <dbReference type="NCBI Taxonomy" id="39765"/>
    <lineage>
        <taxon>Bacteria</taxon>
        <taxon>Pseudomonadati</taxon>
        <taxon>Pseudomonadota</taxon>
        <taxon>Gammaproteobacteria</taxon>
        <taxon>Thiotrichales</taxon>
        <taxon>Piscirickettsiaceae</taxon>
        <taxon>Hydrogenovibrio</taxon>
    </lineage>
</organism>
<protein>
    <submittedName>
        <fullName evidence="4">HTH-type transcriptional repressor Bm3R1</fullName>
    </submittedName>
</protein>
<evidence type="ECO:0000256" key="1">
    <source>
        <dbReference type="ARBA" id="ARBA00023125"/>
    </source>
</evidence>
<dbReference type="PANTHER" id="PTHR30055">
    <property type="entry name" value="HTH-TYPE TRANSCRIPTIONAL REGULATOR RUTR"/>
    <property type="match status" value="1"/>
</dbReference>
<keyword evidence="5" id="KW-1185">Reference proteome</keyword>